<dbReference type="Proteomes" id="UP001417504">
    <property type="component" value="Unassembled WGS sequence"/>
</dbReference>
<protein>
    <submittedName>
        <fullName evidence="2">Uncharacterized protein</fullName>
    </submittedName>
</protein>
<feature type="compositionally biased region" description="Low complexity" evidence="1">
    <location>
        <begin position="58"/>
        <end position="76"/>
    </location>
</feature>
<feature type="compositionally biased region" description="Polar residues" evidence="1">
    <location>
        <begin position="121"/>
        <end position="133"/>
    </location>
</feature>
<name>A0AAP0KNA0_9MAGN</name>
<dbReference type="EMBL" id="JBBNAE010000001">
    <property type="protein sequence ID" value="KAK9154848.1"/>
    <property type="molecule type" value="Genomic_DNA"/>
</dbReference>
<keyword evidence="3" id="KW-1185">Reference proteome</keyword>
<comment type="caution">
    <text evidence="2">The sequence shown here is derived from an EMBL/GenBank/DDBJ whole genome shotgun (WGS) entry which is preliminary data.</text>
</comment>
<proteinExistence type="predicted"/>
<reference evidence="2 3" key="1">
    <citation type="submission" date="2024-01" db="EMBL/GenBank/DDBJ databases">
        <title>Genome assemblies of Stephania.</title>
        <authorList>
            <person name="Yang L."/>
        </authorList>
    </citation>
    <scope>NUCLEOTIDE SEQUENCE [LARGE SCALE GENOMIC DNA]</scope>
    <source>
        <strain evidence="2">QJT</strain>
        <tissue evidence="2">Leaf</tissue>
    </source>
</reference>
<gene>
    <name evidence="2" type="ORF">Sjap_002328</name>
</gene>
<organism evidence="2 3">
    <name type="scientific">Stephania japonica</name>
    <dbReference type="NCBI Taxonomy" id="461633"/>
    <lineage>
        <taxon>Eukaryota</taxon>
        <taxon>Viridiplantae</taxon>
        <taxon>Streptophyta</taxon>
        <taxon>Embryophyta</taxon>
        <taxon>Tracheophyta</taxon>
        <taxon>Spermatophyta</taxon>
        <taxon>Magnoliopsida</taxon>
        <taxon>Ranunculales</taxon>
        <taxon>Menispermaceae</taxon>
        <taxon>Menispermoideae</taxon>
        <taxon>Cissampelideae</taxon>
        <taxon>Stephania</taxon>
    </lineage>
</organism>
<feature type="compositionally biased region" description="Acidic residues" evidence="1">
    <location>
        <begin position="107"/>
        <end position="120"/>
    </location>
</feature>
<evidence type="ECO:0000313" key="2">
    <source>
        <dbReference type="EMBL" id="KAK9154848.1"/>
    </source>
</evidence>
<feature type="region of interest" description="Disordered" evidence="1">
    <location>
        <begin position="57"/>
        <end position="133"/>
    </location>
</feature>
<evidence type="ECO:0000256" key="1">
    <source>
        <dbReference type="SAM" id="MobiDB-lite"/>
    </source>
</evidence>
<evidence type="ECO:0000313" key="3">
    <source>
        <dbReference type="Proteomes" id="UP001417504"/>
    </source>
</evidence>
<accession>A0AAP0KNA0</accession>
<dbReference type="AlphaFoldDB" id="A0AAP0KNA0"/>
<feature type="region of interest" description="Disordered" evidence="1">
    <location>
        <begin position="1"/>
        <end position="21"/>
    </location>
</feature>
<sequence length="133" mass="14399">MGHVQGIPAKPYVPTQANRGKQVQRVVNVMVAWKALLPGEVANTVAVKMADEAMKHLTMSTSGGPSGTTSSTATQSQVESGMDKKNPQMVVNEPLEPSSLETTGPWNEDEKDDEEEEFDEPTSTSDSQGHWNE</sequence>